<keyword evidence="3" id="KW-0449">Lipoprotein</keyword>
<sequence>MKKTILLASCAFVLASCQNYLDVNQDPNKPTDVPVKILLPTTTIGMAWASGNELGRAAGILVQYNAGLSNSALNYDNYLLPGLLNNQWDYEIYNGTVNNLVKIIKASEATSPAYSGIAKIQLAYTMAMATDLWGDVPYSEAGKGLDFPQPRYDAQKDIYLGNTEKGITSLFDLVKSGIADLDKQSALKPSVDDLSYGGDLAKWKRAANTLLLKLAIQLTNVDKVKATAVINEVIASSNGFIDNNAVDLEVKFSTAIGNQNPYYQQDISGSFKNNQMLSARFLTLAKSLNDTVRLAKYYTKPIPSGKTIPQFVAYDNGANVAAPAVGFRSMYNTYVVGATGEAPVRLLTNFQSQFILAEAVLSLGVTTGKTANEHFQAGIKASMAKVGMTVDEINQYFSSNPTIVNLSGTPDNQLQQIITQKYMSLVGNAIEAYNDYRRTGYPNLQVSLNAGGDNPSVVPLRLSYTDNEGNANPNQPKPRPKTDVKVWWGK</sequence>
<comment type="caution">
    <text evidence="3">The sequence shown here is derived from an EMBL/GenBank/DDBJ whole genome shotgun (WGS) entry which is preliminary data.</text>
</comment>
<proteinExistence type="predicted"/>
<gene>
    <name evidence="3" type="ORF">C3K47_08325</name>
</gene>
<dbReference type="AlphaFoldDB" id="A0A2S5A3G0"/>
<dbReference type="PROSITE" id="PS51257">
    <property type="entry name" value="PROKAR_LIPOPROTEIN"/>
    <property type="match status" value="1"/>
</dbReference>
<dbReference type="EMBL" id="PQVF01000005">
    <property type="protein sequence ID" value="POY37054.1"/>
    <property type="molecule type" value="Genomic_DNA"/>
</dbReference>
<accession>A0A2S5A3G0</accession>
<reference evidence="3 4" key="1">
    <citation type="submission" date="2018-01" db="EMBL/GenBank/DDBJ databases">
        <authorList>
            <person name="Gaut B.S."/>
            <person name="Morton B.R."/>
            <person name="Clegg M.T."/>
            <person name="Duvall M.R."/>
        </authorList>
    </citation>
    <scope>NUCLEOTIDE SEQUENCE [LARGE SCALE GENOMIC DNA]</scope>
    <source>
        <strain evidence="3 4">HR-AV</strain>
    </source>
</reference>
<feature type="signal peptide" evidence="2">
    <location>
        <begin position="1"/>
        <end position="21"/>
    </location>
</feature>
<name>A0A2S5A3G0_9SPHI</name>
<organism evidence="3 4">
    <name type="scientific">Solitalea longa</name>
    <dbReference type="NCBI Taxonomy" id="2079460"/>
    <lineage>
        <taxon>Bacteria</taxon>
        <taxon>Pseudomonadati</taxon>
        <taxon>Bacteroidota</taxon>
        <taxon>Sphingobacteriia</taxon>
        <taxon>Sphingobacteriales</taxon>
        <taxon>Sphingobacteriaceae</taxon>
        <taxon>Solitalea</taxon>
    </lineage>
</organism>
<evidence type="ECO:0000256" key="2">
    <source>
        <dbReference type="SAM" id="SignalP"/>
    </source>
</evidence>
<feature type="region of interest" description="Disordered" evidence="1">
    <location>
        <begin position="464"/>
        <end position="485"/>
    </location>
</feature>
<feature type="compositionally biased region" description="Polar residues" evidence="1">
    <location>
        <begin position="464"/>
        <end position="474"/>
    </location>
</feature>
<protein>
    <submittedName>
        <fullName evidence="3">SusD/RagB family nutrient-binding outer membrane lipoprotein</fullName>
    </submittedName>
</protein>
<evidence type="ECO:0000313" key="3">
    <source>
        <dbReference type="EMBL" id="POY37054.1"/>
    </source>
</evidence>
<dbReference type="InterPro" id="IPR011990">
    <property type="entry name" value="TPR-like_helical_dom_sf"/>
</dbReference>
<dbReference type="InterPro" id="IPR041662">
    <property type="entry name" value="SusD-like_2"/>
</dbReference>
<dbReference type="RefSeq" id="WP_103788664.1">
    <property type="nucleotide sequence ID" value="NZ_PQVF01000005.1"/>
</dbReference>
<evidence type="ECO:0000313" key="4">
    <source>
        <dbReference type="Proteomes" id="UP000236893"/>
    </source>
</evidence>
<feature type="chain" id="PRO_5015609168" evidence="2">
    <location>
        <begin position="22"/>
        <end position="490"/>
    </location>
</feature>
<dbReference type="Gene3D" id="1.25.40.390">
    <property type="match status" value="1"/>
</dbReference>
<dbReference type="OrthoDB" id="9766256at2"/>
<dbReference type="Proteomes" id="UP000236893">
    <property type="component" value="Unassembled WGS sequence"/>
</dbReference>
<keyword evidence="4" id="KW-1185">Reference proteome</keyword>
<evidence type="ECO:0000256" key="1">
    <source>
        <dbReference type="SAM" id="MobiDB-lite"/>
    </source>
</evidence>
<dbReference type="SUPFAM" id="SSF48452">
    <property type="entry name" value="TPR-like"/>
    <property type="match status" value="1"/>
</dbReference>
<dbReference type="Pfam" id="PF12771">
    <property type="entry name" value="SusD-like_2"/>
    <property type="match status" value="1"/>
</dbReference>
<keyword evidence="2" id="KW-0732">Signal</keyword>